<organism evidence="2">
    <name type="scientific">Psilocybe cubensis</name>
    <name type="common">Psychedelic mushroom</name>
    <name type="synonym">Stropharia cubensis</name>
    <dbReference type="NCBI Taxonomy" id="181762"/>
    <lineage>
        <taxon>Eukaryota</taxon>
        <taxon>Fungi</taxon>
        <taxon>Dikarya</taxon>
        <taxon>Basidiomycota</taxon>
        <taxon>Agaricomycotina</taxon>
        <taxon>Agaricomycetes</taxon>
        <taxon>Agaricomycetidae</taxon>
        <taxon>Agaricales</taxon>
        <taxon>Agaricineae</taxon>
        <taxon>Strophariaceae</taxon>
        <taxon>Psilocybe</taxon>
    </lineage>
</organism>
<reference evidence="2" key="1">
    <citation type="submission" date="2021-02" db="EMBL/GenBank/DDBJ databases">
        <title>Psilocybe cubensis genome.</title>
        <authorList>
            <person name="Mckernan K.J."/>
            <person name="Crawford S."/>
            <person name="Trippe A."/>
            <person name="Kane L.T."/>
            <person name="Mclaughlin S."/>
        </authorList>
    </citation>
    <scope>NUCLEOTIDE SEQUENCE [LARGE SCALE GENOMIC DNA]</scope>
    <source>
        <strain evidence="2">MGC-MH-2018</strain>
    </source>
</reference>
<comment type="caution">
    <text evidence="2">The sequence shown here is derived from an EMBL/GenBank/DDBJ whole genome shotgun (WGS) entry which is preliminary data.</text>
</comment>
<feature type="signal peptide" evidence="1">
    <location>
        <begin position="1"/>
        <end position="22"/>
    </location>
</feature>
<dbReference type="EMBL" id="JAFIQS010000024">
    <property type="protein sequence ID" value="KAG5161843.1"/>
    <property type="molecule type" value="Genomic_DNA"/>
</dbReference>
<keyword evidence="1" id="KW-0732">Signal</keyword>
<gene>
    <name evidence="2" type="ORF">JR316_013255</name>
</gene>
<dbReference type="OrthoDB" id="2791787at2759"/>
<dbReference type="AlphaFoldDB" id="A0A8H7XJR7"/>
<feature type="chain" id="PRO_5034447694" evidence="1">
    <location>
        <begin position="23"/>
        <end position="185"/>
    </location>
</feature>
<protein>
    <submittedName>
        <fullName evidence="2">Uncharacterized protein</fullName>
    </submittedName>
</protein>
<sequence length="185" mass="20915">MKFFKTTLIFWIFVLNIRDSKSSKFKPKPLPVGPNVGYLGQVACTPNGKVQNPRGLFFLLKEGSDALGDIVDWEPVFIDIEQGQFSTWRGVPADPERYVCGGHFFVLGVDKPTAEQTASIRAIRKDLVSERQPQRLVWEIRLPKAKLSIWDMEVTDHLHVVPCAFISTVSDSVEELEIPVVRFDA</sequence>
<evidence type="ECO:0000256" key="1">
    <source>
        <dbReference type="SAM" id="SignalP"/>
    </source>
</evidence>
<evidence type="ECO:0000313" key="2">
    <source>
        <dbReference type="EMBL" id="KAG5161843.1"/>
    </source>
</evidence>
<proteinExistence type="predicted"/>
<name>A0A8H7XJR7_PSICU</name>
<accession>A0A8H7XJR7</accession>